<sequence length="855" mass="94303">MTEPTDKWHDLLHRLAMGEVVDWDTQDINSQAEASIVEQLKSIEAIQRVFATQKAEPTTVKQRTEAKLFEWGHLHVVEKLGEGAYGEVYRAFDPILNRDVALKLLKPDQLATFHSKLFIEEAQRIARVRNRHVLAIHGAGVNQARAGFWSDLIVGNTLAGQVSMTLGDLLQVASSMSHALGAVHQAGLVHGDVKAANVMKDQNDQLVLMDFGAGLESGTEHASNHSIGSPMLMAPELFQQQPKSPATDMYALGCLLFYLASGQYPVKGENILDIVAAHQQQKYLKLLTLRPDLPASMSQLIQQLIAPQAADRPTAFEVNKRVEDIINEPARLKKRRLLLGIMGSLLVGMLLASTGLYFANVERQKAVLEQQKAQTVNDFLHEILGSSFNLGTGREVRVADMLALAATNAKNDFKDQPKILANLTTTLGQSFQNLQMMEQSQDQLLKSLSLHQTLYGDDHPDTLQVKLLLSRTEESMGNYQASGDLCQSVITQSQSKPQLKKTLQSAEVLCAIVKTSLAEYAEAEAVLSRLIAEAEQAAKPTNHLYLALMAQSQNHFNRSDFAAAVDAAQKAIETIRQVKNFKATNLLAANNQLAVALSSQGKYAEAEPIMVEQLELSEQYYGVNNMGYLQMLINLGANLQSQGKLTAAVKIQEQSVSLIESLKGSSDRMTLSSQMNLANTYVSLNRLEEGEQLMRDVLKVSTNVLGPDRMETFMLQYNLGELLNNTGRFNESLSLSQQSLPQMQTTLGDAHLVTLLTQDNMAVSFTGIQQHQQALAYFKTVLQGLESGFGQDNPYYLLVKGHQVDGLIQAGEIEQAAGMQQQLIEVQRRVLGETHEQVLQAEVKLKGLLTDLQNQ</sequence>
<feature type="transmembrane region" description="Helical" evidence="6">
    <location>
        <begin position="337"/>
        <end position="359"/>
    </location>
</feature>
<keyword evidence="4 5" id="KW-0067">ATP-binding</keyword>
<evidence type="ECO:0000259" key="7">
    <source>
        <dbReference type="PROSITE" id="PS50011"/>
    </source>
</evidence>
<accession>A0A4R6XLQ5</accession>
<dbReference type="Gene3D" id="1.10.510.10">
    <property type="entry name" value="Transferase(Phosphotransferase) domain 1"/>
    <property type="match status" value="1"/>
</dbReference>
<dbReference type="Pfam" id="PF00069">
    <property type="entry name" value="Pkinase"/>
    <property type="match status" value="1"/>
</dbReference>
<feature type="domain" description="Protein kinase" evidence="7">
    <location>
        <begin position="74"/>
        <end position="326"/>
    </location>
</feature>
<dbReference type="SMART" id="SM00220">
    <property type="entry name" value="S_TKc"/>
    <property type="match status" value="1"/>
</dbReference>
<keyword evidence="2 5" id="KW-0547">Nucleotide-binding</keyword>
<evidence type="ECO:0000313" key="9">
    <source>
        <dbReference type="Proteomes" id="UP000295724"/>
    </source>
</evidence>
<dbReference type="InterPro" id="IPR011990">
    <property type="entry name" value="TPR-like_helical_dom_sf"/>
</dbReference>
<name>A0A4R6XLQ5_9GAMM</name>
<dbReference type="PANTHER" id="PTHR43289">
    <property type="entry name" value="MITOGEN-ACTIVATED PROTEIN KINASE KINASE KINASE 20-RELATED"/>
    <property type="match status" value="1"/>
</dbReference>
<keyword evidence="6" id="KW-1133">Transmembrane helix</keyword>
<keyword evidence="6" id="KW-0472">Membrane</keyword>
<keyword evidence="1" id="KW-0808">Transferase</keyword>
<dbReference type="PANTHER" id="PTHR43289:SF6">
    <property type="entry name" value="SERINE_THREONINE-PROTEIN KINASE NEKL-3"/>
    <property type="match status" value="1"/>
</dbReference>
<keyword evidence="9" id="KW-1185">Reference proteome</keyword>
<evidence type="ECO:0000256" key="6">
    <source>
        <dbReference type="SAM" id="Phobius"/>
    </source>
</evidence>
<proteinExistence type="predicted"/>
<dbReference type="CDD" id="cd14014">
    <property type="entry name" value="STKc_PknB_like"/>
    <property type="match status" value="1"/>
</dbReference>
<reference evidence="8 9" key="1">
    <citation type="submission" date="2019-03" db="EMBL/GenBank/DDBJ databases">
        <title>Genomic Encyclopedia of Type Strains, Phase IV (KMG-IV): sequencing the most valuable type-strain genomes for metagenomic binning, comparative biology and taxonomic classification.</title>
        <authorList>
            <person name="Goeker M."/>
        </authorList>
    </citation>
    <scope>NUCLEOTIDE SEQUENCE [LARGE SCALE GENOMIC DNA]</scope>
    <source>
        <strain evidence="8 9">DSM 25488</strain>
    </source>
</reference>
<dbReference type="SUPFAM" id="SSF48452">
    <property type="entry name" value="TPR-like"/>
    <property type="match status" value="3"/>
</dbReference>
<dbReference type="PROSITE" id="PS00107">
    <property type="entry name" value="PROTEIN_KINASE_ATP"/>
    <property type="match status" value="1"/>
</dbReference>
<evidence type="ECO:0000256" key="3">
    <source>
        <dbReference type="ARBA" id="ARBA00022777"/>
    </source>
</evidence>
<keyword evidence="3 8" id="KW-0418">Kinase</keyword>
<evidence type="ECO:0000256" key="4">
    <source>
        <dbReference type="ARBA" id="ARBA00022840"/>
    </source>
</evidence>
<dbReference type="PROSITE" id="PS50011">
    <property type="entry name" value="PROTEIN_KINASE_DOM"/>
    <property type="match status" value="1"/>
</dbReference>
<dbReference type="Gene3D" id="3.30.200.20">
    <property type="entry name" value="Phosphorylase Kinase, domain 1"/>
    <property type="match status" value="1"/>
</dbReference>
<comment type="caution">
    <text evidence="8">The sequence shown here is derived from an EMBL/GenBank/DDBJ whole genome shotgun (WGS) entry which is preliminary data.</text>
</comment>
<dbReference type="Proteomes" id="UP000295724">
    <property type="component" value="Unassembled WGS sequence"/>
</dbReference>
<evidence type="ECO:0000256" key="5">
    <source>
        <dbReference type="PROSITE-ProRule" id="PRU10141"/>
    </source>
</evidence>
<dbReference type="AlphaFoldDB" id="A0A4R6XLQ5"/>
<dbReference type="OrthoDB" id="5727328at2"/>
<dbReference type="RefSeq" id="WP_099018406.1">
    <property type="nucleotide sequence ID" value="NZ_NIHB01000001.1"/>
</dbReference>
<keyword evidence="8" id="KW-0723">Serine/threonine-protein kinase</keyword>
<evidence type="ECO:0000313" key="8">
    <source>
        <dbReference type="EMBL" id="TDR20565.1"/>
    </source>
</evidence>
<dbReference type="EMBL" id="SNZB01000003">
    <property type="protein sequence ID" value="TDR20565.1"/>
    <property type="molecule type" value="Genomic_DNA"/>
</dbReference>
<dbReference type="GO" id="GO:0005524">
    <property type="term" value="F:ATP binding"/>
    <property type="evidence" value="ECO:0007669"/>
    <property type="project" value="UniProtKB-UniRule"/>
</dbReference>
<keyword evidence="6" id="KW-0812">Transmembrane</keyword>
<dbReference type="Pfam" id="PF13424">
    <property type="entry name" value="TPR_12"/>
    <property type="match status" value="3"/>
</dbReference>
<organism evidence="8 9">
    <name type="scientific">Marinicella litoralis</name>
    <dbReference type="NCBI Taxonomy" id="644220"/>
    <lineage>
        <taxon>Bacteria</taxon>
        <taxon>Pseudomonadati</taxon>
        <taxon>Pseudomonadota</taxon>
        <taxon>Gammaproteobacteria</taxon>
        <taxon>Lysobacterales</taxon>
        <taxon>Marinicellaceae</taxon>
        <taxon>Marinicella</taxon>
    </lineage>
</organism>
<dbReference type="SUPFAM" id="SSF56112">
    <property type="entry name" value="Protein kinase-like (PK-like)"/>
    <property type="match status" value="1"/>
</dbReference>
<gene>
    <name evidence="8" type="ORF">C8D91_1539</name>
</gene>
<dbReference type="InterPro" id="IPR017441">
    <property type="entry name" value="Protein_kinase_ATP_BS"/>
</dbReference>
<dbReference type="InterPro" id="IPR000719">
    <property type="entry name" value="Prot_kinase_dom"/>
</dbReference>
<dbReference type="Pfam" id="PF13374">
    <property type="entry name" value="TPR_10"/>
    <property type="match status" value="1"/>
</dbReference>
<feature type="binding site" evidence="5">
    <location>
        <position position="103"/>
    </location>
    <ligand>
        <name>ATP</name>
        <dbReference type="ChEBI" id="CHEBI:30616"/>
    </ligand>
</feature>
<evidence type="ECO:0000256" key="1">
    <source>
        <dbReference type="ARBA" id="ARBA00022679"/>
    </source>
</evidence>
<evidence type="ECO:0000256" key="2">
    <source>
        <dbReference type="ARBA" id="ARBA00022741"/>
    </source>
</evidence>
<protein>
    <submittedName>
        <fullName evidence="8">Serine/threonine protein kinase</fullName>
    </submittedName>
</protein>
<dbReference type="GO" id="GO:0004674">
    <property type="term" value="F:protein serine/threonine kinase activity"/>
    <property type="evidence" value="ECO:0007669"/>
    <property type="project" value="UniProtKB-KW"/>
</dbReference>
<dbReference type="InterPro" id="IPR011009">
    <property type="entry name" value="Kinase-like_dom_sf"/>
</dbReference>
<dbReference type="Gene3D" id="1.25.40.10">
    <property type="entry name" value="Tetratricopeptide repeat domain"/>
    <property type="match status" value="3"/>
</dbReference>